<evidence type="ECO:0000256" key="2">
    <source>
        <dbReference type="RuleBase" id="RU362080"/>
    </source>
</evidence>
<protein>
    <recommendedName>
        <fullName evidence="2">Antitoxin</fullName>
    </recommendedName>
</protein>
<comment type="similarity">
    <text evidence="1 2">Belongs to the phD/YefM antitoxin family.</text>
</comment>
<comment type="function">
    <text evidence="2">Antitoxin component of a type II toxin-antitoxin (TA) system.</text>
</comment>
<organism evidence="3 4">
    <name type="scientific">Roseibium algicola</name>
    <dbReference type="NCBI Taxonomy" id="2857014"/>
    <lineage>
        <taxon>Bacteria</taxon>
        <taxon>Pseudomonadati</taxon>
        <taxon>Pseudomonadota</taxon>
        <taxon>Alphaproteobacteria</taxon>
        <taxon>Hyphomicrobiales</taxon>
        <taxon>Stappiaceae</taxon>
        <taxon>Roseibium</taxon>
    </lineage>
</organism>
<geneLocation type="plasmid" evidence="3 4">
    <name>unnamed2</name>
</geneLocation>
<name>A0ABM6ICF1_9HYPH</name>
<evidence type="ECO:0000313" key="4">
    <source>
        <dbReference type="Proteomes" id="UP000188174"/>
    </source>
</evidence>
<reference evidence="3 4" key="1">
    <citation type="submission" date="2017-02" db="EMBL/GenBank/DDBJ databases">
        <authorList>
            <person name="Jeong S."/>
        </authorList>
    </citation>
    <scope>NUCLEOTIDE SEQUENCE [LARGE SCALE GENOMIC DNA]</scope>
    <source>
        <strain evidence="3 4">RMAR6-6</strain>
        <plasmid evidence="3 4">unnamed2</plasmid>
    </source>
</reference>
<dbReference type="RefSeq" id="WP_077294868.1">
    <property type="nucleotide sequence ID" value="NZ_CP019632.1"/>
</dbReference>
<dbReference type="InterPro" id="IPR006442">
    <property type="entry name" value="Antitoxin_Phd/YefM"/>
</dbReference>
<dbReference type="NCBIfam" id="TIGR01552">
    <property type="entry name" value="phd_fam"/>
    <property type="match status" value="1"/>
</dbReference>
<proteinExistence type="inferred from homology"/>
<evidence type="ECO:0000313" key="3">
    <source>
        <dbReference type="EMBL" id="AQQ08218.1"/>
    </source>
</evidence>
<sequence length="84" mass="9478">MRTFTTADLNKHVGDVTDAARREPVCITHHRKPRFVLMAFEDYERLQGTKDPRKAVTLETMPADVEDGLLALADQYEQGTGTDD</sequence>
<gene>
    <name evidence="3" type="ORF">B0E33_30610</name>
</gene>
<dbReference type="Gene3D" id="3.40.1620.10">
    <property type="entry name" value="YefM-like domain"/>
    <property type="match status" value="1"/>
</dbReference>
<dbReference type="SUPFAM" id="SSF143120">
    <property type="entry name" value="YefM-like"/>
    <property type="match status" value="1"/>
</dbReference>
<dbReference type="Proteomes" id="UP000188174">
    <property type="component" value="Plasmid unnamed2"/>
</dbReference>
<dbReference type="Pfam" id="PF02604">
    <property type="entry name" value="PhdYeFM_antitox"/>
    <property type="match status" value="1"/>
</dbReference>
<evidence type="ECO:0000256" key="1">
    <source>
        <dbReference type="ARBA" id="ARBA00009981"/>
    </source>
</evidence>
<keyword evidence="3" id="KW-0614">Plasmid</keyword>
<dbReference type="InterPro" id="IPR036165">
    <property type="entry name" value="YefM-like_sf"/>
</dbReference>
<keyword evidence="4" id="KW-1185">Reference proteome</keyword>
<accession>A0ABM6ICF1</accession>
<dbReference type="EMBL" id="CP019632">
    <property type="protein sequence ID" value="AQQ08218.1"/>
    <property type="molecule type" value="Genomic_DNA"/>
</dbReference>